<evidence type="ECO:0000313" key="1">
    <source>
        <dbReference type="EMBL" id="MBA4453140.1"/>
    </source>
</evidence>
<accession>A0AC60W0H8</accession>
<gene>
    <name evidence="1" type="ORF">H2B03_08280</name>
</gene>
<evidence type="ECO:0000313" key="2">
    <source>
        <dbReference type="Proteomes" id="UP000559653"/>
    </source>
</evidence>
<dbReference type="Proteomes" id="UP000559653">
    <property type="component" value="Unassembled WGS sequence"/>
</dbReference>
<protein>
    <submittedName>
        <fullName evidence="1">Uncharacterized protein</fullName>
    </submittedName>
</protein>
<proteinExistence type="predicted"/>
<sequence>MAKKLGAPIALGVVTVLAILLITGSDSDDEMLKSTFSINAVYFSSTENNEDGYIQINFKDKSEKTNAVILEVLGMEESFQKTILTSEFEEIISFPTPPKYGWEIHPVTLLIDHEDLGKVSIKTE</sequence>
<feature type="non-terminal residue" evidence="1">
    <location>
        <position position="124"/>
    </location>
</feature>
<reference evidence="1 2" key="1">
    <citation type="journal article" date="2020" name="Appl. Environ. Microbiol.">
        <title>Genomic Characteristics of a Novel Species of Ammonia-Oxidizing Archaea from the Jiulong River Estuary.</title>
        <authorList>
            <person name="Zou D."/>
            <person name="Wan R."/>
            <person name="Han L."/>
            <person name="Xu M.N."/>
            <person name="Liu Y."/>
            <person name="Liu H."/>
            <person name="Kao S.J."/>
            <person name="Li M."/>
        </authorList>
    </citation>
    <scope>NUCLEOTIDE SEQUENCE [LARGE SCALE GENOMIC DNA]</scope>
    <source>
        <strain evidence="1">W1bin1</strain>
    </source>
</reference>
<organism evidence="1 2">
    <name type="scientific">Candidatus Nitrosomaritimum aestuariumsis</name>
    <dbReference type="NCBI Taxonomy" id="3342354"/>
    <lineage>
        <taxon>Archaea</taxon>
        <taxon>Nitrososphaerota</taxon>
        <taxon>Nitrososphaeria</taxon>
        <taxon>Nitrosopumilales</taxon>
        <taxon>Nitrosopumilaceae</taxon>
        <taxon>Candidatus Nitrosomaritimum</taxon>
    </lineage>
</organism>
<dbReference type="EMBL" id="JACEMZ010000080">
    <property type="protein sequence ID" value="MBA4453140.1"/>
    <property type="molecule type" value="Genomic_DNA"/>
</dbReference>
<comment type="caution">
    <text evidence="1">The sequence shown here is derived from an EMBL/GenBank/DDBJ whole genome shotgun (WGS) entry which is preliminary data.</text>
</comment>
<name>A0AC60W0H8_9ARCH</name>